<protein>
    <submittedName>
        <fullName evidence="1">Uncharacterized protein</fullName>
    </submittedName>
</protein>
<accession>A0A510E0F8</accession>
<evidence type="ECO:0000313" key="1">
    <source>
        <dbReference type="EMBL" id="BBG25964.1"/>
    </source>
</evidence>
<reference evidence="2" key="1">
    <citation type="submission" date="2018-09" db="EMBL/GenBank/DDBJ databases">
        <title>Complete Genome Sequencing of Sulfolobus sp. JCM 16834.</title>
        <authorList>
            <person name="Kato S."/>
            <person name="Itoh T."/>
            <person name="Ohkuma M."/>
        </authorList>
    </citation>
    <scope>NUCLEOTIDE SEQUENCE [LARGE SCALE GENOMIC DNA]</scope>
    <source>
        <strain evidence="2">IC-007</strain>
    </source>
</reference>
<gene>
    <name evidence="1" type="ORF">IC007_0469</name>
</gene>
<sequence>MYYSYDAYNEAFNSGNGEVVVLGVPHMNSNLASKFTSML</sequence>
<dbReference type="Proteomes" id="UP000325030">
    <property type="component" value="Chromosome"/>
</dbReference>
<dbReference type="EMBL" id="AP018930">
    <property type="protein sequence ID" value="BBG25964.1"/>
    <property type="molecule type" value="Genomic_DNA"/>
</dbReference>
<organism evidence="1 2">
    <name type="scientific">Sulfuracidifex tepidarius</name>
    <dbReference type="NCBI Taxonomy" id="1294262"/>
    <lineage>
        <taxon>Archaea</taxon>
        <taxon>Thermoproteota</taxon>
        <taxon>Thermoprotei</taxon>
        <taxon>Sulfolobales</taxon>
        <taxon>Sulfolobaceae</taxon>
        <taxon>Sulfuracidifex</taxon>
    </lineage>
</organism>
<dbReference type="AlphaFoldDB" id="A0A510E0F8"/>
<proteinExistence type="predicted"/>
<evidence type="ECO:0000313" key="2">
    <source>
        <dbReference type="Proteomes" id="UP000325030"/>
    </source>
</evidence>
<name>A0A510E0F8_9CREN</name>